<proteinExistence type="predicted"/>
<name>A0A2M7G493_9BACT</name>
<evidence type="ECO:0000313" key="1">
    <source>
        <dbReference type="EMBL" id="PIW16708.1"/>
    </source>
</evidence>
<dbReference type="Proteomes" id="UP000231019">
    <property type="component" value="Unassembled WGS sequence"/>
</dbReference>
<accession>A0A2M7G493</accession>
<evidence type="ECO:0000313" key="2">
    <source>
        <dbReference type="Proteomes" id="UP000231019"/>
    </source>
</evidence>
<protein>
    <submittedName>
        <fullName evidence="1">Uncharacterized protein</fullName>
    </submittedName>
</protein>
<organism evidence="1 2">
    <name type="scientific">bacterium (Candidatus Blackallbacteria) CG17_big_fil_post_rev_8_21_14_2_50_48_46</name>
    <dbReference type="NCBI Taxonomy" id="2014261"/>
    <lineage>
        <taxon>Bacteria</taxon>
        <taxon>Candidatus Blackallbacteria</taxon>
    </lineage>
</organism>
<dbReference type="EMBL" id="PFFQ01000037">
    <property type="protein sequence ID" value="PIW16708.1"/>
    <property type="molecule type" value="Genomic_DNA"/>
</dbReference>
<sequence>MSLSPATLNSSPAHSEQRCCFCYGLFEESVCVLADQRVCHKECLSPLLKALGEPSLVLKHPDGTEEPIPGAQALHPWPI</sequence>
<gene>
    <name evidence="1" type="ORF">COW36_13160</name>
</gene>
<comment type="caution">
    <text evidence="1">The sequence shown here is derived from an EMBL/GenBank/DDBJ whole genome shotgun (WGS) entry which is preliminary data.</text>
</comment>
<dbReference type="AlphaFoldDB" id="A0A2M7G493"/>
<reference evidence="1 2" key="1">
    <citation type="submission" date="2017-09" db="EMBL/GenBank/DDBJ databases">
        <title>Depth-based differentiation of microbial function through sediment-hosted aquifers and enrichment of novel symbionts in the deep terrestrial subsurface.</title>
        <authorList>
            <person name="Probst A.J."/>
            <person name="Ladd B."/>
            <person name="Jarett J.K."/>
            <person name="Geller-Mcgrath D.E."/>
            <person name="Sieber C.M."/>
            <person name="Emerson J.B."/>
            <person name="Anantharaman K."/>
            <person name="Thomas B.C."/>
            <person name="Malmstrom R."/>
            <person name="Stieglmeier M."/>
            <person name="Klingl A."/>
            <person name="Woyke T."/>
            <person name="Ryan C.M."/>
            <person name="Banfield J.F."/>
        </authorList>
    </citation>
    <scope>NUCLEOTIDE SEQUENCE [LARGE SCALE GENOMIC DNA]</scope>
    <source>
        <strain evidence="1">CG17_big_fil_post_rev_8_21_14_2_50_48_46</strain>
    </source>
</reference>